<protein>
    <recommendedName>
        <fullName evidence="2">AB hydrolase-1 domain-containing protein</fullName>
    </recommendedName>
</protein>
<dbReference type="Pfam" id="PF00561">
    <property type="entry name" value="Abhydrolase_1"/>
    <property type="match status" value="1"/>
</dbReference>
<dbReference type="InterPro" id="IPR050266">
    <property type="entry name" value="AB_hydrolase_sf"/>
</dbReference>
<gene>
    <name evidence="3" type="ORF">PSU4_00620</name>
</gene>
<keyword evidence="4" id="KW-1185">Reference proteome</keyword>
<dbReference type="AlphaFoldDB" id="A0A511DDQ3"/>
<sequence length="276" mass="30081">MRSLGGRARRGYVDLPWGQVHYRHGGDPDAPAVLVLHQSPLSSATYEAVIEPLAERGLRIVAPDTPGFGMSDPTPTTWSIPEYAEAAWAFADAVGLGRVHLLGQHTGAVIAAEAAFQQPERVEGIVLQGLPLYDDAERVQKKTVYAPPYEPAEDGSHVQVIRDRVKGLYPRLDVAETDRQVVEYLQTGPDYATAYRAVFDHVVDTDRLDTFSVLLLHGGDDLVDRMTPQVTAALPHAQLVTIPGGTDFVADEQPEAFADELTRYVLREPAHAGGAR</sequence>
<keyword evidence="1" id="KW-0378">Hydrolase</keyword>
<evidence type="ECO:0000313" key="3">
    <source>
        <dbReference type="EMBL" id="GEL21108.1"/>
    </source>
</evidence>
<dbReference type="InterPro" id="IPR029058">
    <property type="entry name" value="AB_hydrolase_fold"/>
</dbReference>
<dbReference type="OrthoDB" id="5431692at2"/>
<dbReference type="EMBL" id="BJVJ01000001">
    <property type="protein sequence ID" value="GEL21108.1"/>
    <property type="molecule type" value="Genomic_DNA"/>
</dbReference>
<name>A0A511DDQ3_9PSEU</name>
<dbReference type="PANTHER" id="PTHR43798:SF31">
    <property type="entry name" value="AB HYDROLASE SUPERFAMILY PROTEIN YCLE"/>
    <property type="match status" value="1"/>
</dbReference>
<dbReference type="PANTHER" id="PTHR43798">
    <property type="entry name" value="MONOACYLGLYCEROL LIPASE"/>
    <property type="match status" value="1"/>
</dbReference>
<feature type="domain" description="AB hydrolase-1" evidence="2">
    <location>
        <begin position="31"/>
        <end position="139"/>
    </location>
</feature>
<proteinExistence type="predicted"/>
<evidence type="ECO:0000259" key="2">
    <source>
        <dbReference type="Pfam" id="PF00561"/>
    </source>
</evidence>
<dbReference type="RefSeq" id="WP_147101372.1">
    <property type="nucleotide sequence ID" value="NZ_BJVJ01000001.1"/>
</dbReference>
<reference evidence="3 4" key="1">
    <citation type="submission" date="2019-07" db="EMBL/GenBank/DDBJ databases">
        <title>Whole genome shotgun sequence of Pseudonocardia sulfidoxydans NBRC 16205.</title>
        <authorList>
            <person name="Hosoyama A."/>
            <person name="Uohara A."/>
            <person name="Ohji S."/>
            <person name="Ichikawa N."/>
        </authorList>
    </citation>
    <scope>NUCLEOTIDE SEQUENCE [LARGE SCALE GENOMIC DNA]</scope>
    <source>
        <strain evidence="3 4">NBRC 16205</strain>
    </source>
</reference>
<accession>A0A511DDQ3</accession>
<dbReference type="GO" id="GO:0016787">
    <property type="term" value="F:hydrolase activity"/>
    <property type="evidence" value="ECO:0007669"/>
    <property type="project" value="UniProtKB-KW"/>
</dbReference>
<dbReference type="PRINTS" id="PR00111">
    <property type="entry name" value="ABHYDROLASE"/>
</dbReference>
<comment type="caution">
    <text evidence="3">The sequence shown here is derived from an EMBL/GenBank/DDBJ whole genome shotgun (WGS) entry which is preliminary data.</text>
</comment>
<dbReference type="SUPFAM" id="SSF53474">
    <property type="entry name" value="alpha/beta-Hydrolases"/>
    <property type="match status" value="1"/>
</dbReference>
<dbReference type="InterPro" id="IPR000073">
    <property type="entry name" value="AB_hydrolase_1"/>
</dbReference>
<dbReference type="GO" id="GO:0016020">
    <property type="term" value="C:membrane"/>
    <property type="evidence" value="ECO:0007669"/>
    <property type="project" value="TreeGrafter"/>
</dbReference>
<dbReference type="Gene3D" id="3.40.50.1820">
    <property type="entry name" value="alpha/beta hydrolase"/>
    <property type="match status" value="1"/>
</dbReference>
<evidence type="ECO:0000256" key="1">
    <source>
        <dbReference type="ARBA" id="ARBA00022801"/>
    </source>
</evidence>
<dbReference type="Proteomes" id="UP000321685">
    <property type="component" value="Unassembled WGS sequence"/>
</dbReference>
<organism evidence="3 4">
    <name type="scientific">Pseudonocardia sulfidoxydans NBRC 16205</name>
    <dbReference type="NCBI Taxonomy" id="1223511"/>
    <lineage>
        <taxon>Bacteria</taxon>
        <taxon>Bacillati</taxon>
        <taxon>Actinomycetota</taxon>
        <taxon>Actinomycetes</taxon>
        <taxon>Pseudonocardiales</taxon>
        <taxon>Pseudonocardiaceae</taxon>
        <taxon>Pseudonocardia</taxon>
    </lineage>
</organism>
<evidence type="ECO:0000313" key="4">
    <source>
        <dbReference type="Proteomes" id="UP000321685"/>
    </source>
</evidence>